<feature type="compositionally biased region" description="Pro residues" evidence="1">
    <location>
        <begin position="65"/>
        <end position="75"/>
    </location>
</feature>
<dbReference type="AlphaFoldDB" id="A0A2S6C8G0"/>
<keyword evidence="4" id="KW-1185">Reference proteome</keyword>
<dbReference type="Proteomes" id="UP000237631">
    <property type="component" value="Unassembled WGS sequence"/>
</dbReference>
<comment type="caution">
    <text evidence="3">The sequence shown here is derived from an EMBL/GenBank/DDBJ whole genome shotgun (WGS) entry which is preliminary data.</text>
</comment>
<feature type="compositionally biased region" description="Basic and acidic residues" evidence="1">
    <location>
        <begin position="80"/>
        <end position="91"/>
    </location>
</feature>
<evidence type="ECO:0000313" key="3">
    <source>
        <dbReference type="EMBL" id="PPJ55963.1"/>
    </source>
</evidence>
<sequence length="91" mass="9693">MQTRNLTLLLSIALSALALPTPAADAVSPVDASSIKPPPAQEGYGKVKHIASVSEIPVDNFASPPRHPPPRPHTPPKTTFEPERVEEAIAR</sequence>
<gene>
    <name evidence="3" type="ORF">CBER1_03602</name>
</gene>
<evidence type="ECO:0000256" key="2">
    <source>
        <dbReference type="SAM" id="SignalP"/>
    </source>
</evidence>
<reference evidence="4" key="1">
    <citation type="journal article" date="2017" name="bioRxiv">
        <title>Conservation of a gene cluster reveals novel cercosporin biosynthetic mechanisms and extends production to the genus Colletotrichum.</title>
        <authorList>
            <person name="de Jonge R."/>
            <person name="Ebert M.K."/>
            <person name="Huitt-Roehl C.R."/>
            <person name="Pal P."/>
            <person name="Suttle J.C."/>
            <person name="Spanner R.E."/>
            <person name="Neubauer J.D."/>
            <person name="Jurick W.M.II."/>
            <person name="Stott K.A."/>
            <person name="Secor G.A."/>
            <person name="Thomma B.P.H.J."/>
            <person name="Van de Peer Y."/>
            <person name="Townsend C.A."/>
            <person name="Bolton M.D."/>
        </authorList>
    </citation>
    <scope>NUCLEOTIDE SEQUENCE [LARGE SCALE GENOMIC DNA]</scope>
    <source>
        <strain evidence="4">CBS538.71</strain>
    </source>
</reference>
<organism evidence="3 4">
    <name type="scientific">Cercospora berteroae</name>
    <dbReference type="NCBI Taxonomy" id="357750"/>
    <lineage>
        <taxon>Eukaryota</taxon>
        <taxon>Fungi</taxon>
        <taxon>Dikarya</taxon>
        <taxon>Ascomycota</taxon>
        <taxon>Pezizomycotina</taxon>
        <taxon>Dothideomycetes</taxon>
        <taxon>Dothideomycetidae</taxon>
        <taxon>Mycosphaerellales</taxon>
        <taxon>Mycosphaerellaceae</taxon>
        <taxon>Cercospora</taxon>
    </lineage>
</organism>
<proteinExistence type="predicted"/>
<protein>
    <submittedName>
        <fullName evidence="3">Uncharacterized protein</fullName>
    </submittedName>
</protein>
<feature type="chain" id="PRO_5015602459" evidence="2">
    <location>
        <begin position="19"/>
        <end position="91"/>
    </location>
</feature>
<accession>A0A2S6C8G0</accession>
<feature type="region of interest" description="Disordered" evidence="1">
    <location>
        <begin position="58"/>
        <end position="91"/>
    </location>
</feature>
<feature type="compositionally biased region" description="Low complexity" evidence="1">
    <location>
        <begin position="23"/>
        <end position="34"/>
    </location>
</feature>
<feature type="region of interest" description="Disordered" evidence="1">
    <location>
        <begin position="23"/>
        <end position="45"/>
    </location>
</feature>
<dbReference type="EMBL" id="PNEN01000528">
    <property type="protein sequence ID" value="PPJ55963.1"/>
    <property type="molecule type" value="Genomic_DNA"/>
</dbReference>
<name>A0A2S6C8G0_9PEZI</name>
<keyword evidence="2" id="KW-0732">Signal</keyword>
<evidence type="ECO:0000313" key="4">
    <source>
        <dbReference type="Proteomes" id="UP000237631"/>
    </source>
</evidence>
<evidence type="ECO:0000256" key="1">
    <source>
        <dbReference type="SAM" id="MobiDB-lite"/>
    </source>
</evidence>
<feature type="signal peptide" evidence="2">
    <location>
        <begin position="1"/>
        <end position="18"/>
    </location>
</feature>